<evidence type="ECO:0000313" key="7">
    <source>
        <dbReference type="EMBL" id="SEG08632.1"/>
    </source>
</evidence>
<evidence type="ECO:0000256" key="4">
    <source>
        <dbReference type="SAM" id="Phobius"/>
    </source>
</evidence>
<evidence type="ECO:0000256" key="3">
    <source>
        <dbReference type="SAM" id="Coils"/>
    </source>
</evidence>
<dbReference type="InterPro" id="IPR058625">
    <property type="entry name" value="MdtA-like_BSH"/>
</dbReference>
<evidence type="ECO:0000256" key="1">
    <source>
        <dbReference type="ARBA" id="ARBA00004196"/>
    </source>
</evidence>
<keyword evidence="4" id="KW-1133">Transmembrane helix</keyword>
<dbReference type="EMBL" id="FNVE01000003">
    <property type="protein sequence ID" value="SEG08632.1"/>
    <property type="molecule type" value="Genomic_DNA"/>
</dbReference>
<sequence>MTDHTDNFNTSGPAPGNGRRRFFFMLVLPGLLLAAGAMMYLNGGRYIETDNAYVRADKVPVSAQVSGTVVEVLVRENQMVDAGQPLFRIDPAPFEIAVSKAKAQLAQVRADLAALKANYHETEAQLALQRTRVSFAGREEQRQSSLRDKQYISAAAFDSAQQANALARQEVSVLQQELERLAQMLGGSIDTPLEEHPRYRAAQAELDEAQLDLRRTTVGASLTGSVSNLPKPGQYLRAGSMAAALVGSERPWIEANFPETDLTYVRPGQPVEVRIDVYPDVVWHGVVESLSPATGSEFSVIPAQNATGNWVKIVQRVPVRIRLERTADSPVLLAGLSSLVEVDTGHRRSLLGLTL</sequence>
<keyword evidence="3" id="KW-0175">Coiled coil</keyword>
<feature type="transmembrane region" description="Helical" evidence="4">
    <location>
        <begin position="22"/>
        <end position="41"/>
    </location>
</feature>
<feature type="coiled-coil region" evidence="3">
    <location>
        <begin position="98"/>
        <end position="132"/>
    </location>
</feature>
<evidence type="ECO:0000313" key="8">
    <source>
        <dbReference type="Proteomes" id="UP000243518"/>
    </source>
</evidence>
<dbReference type="Gene3D" id="2.40.30.170">
    <property type="match status" value="1"/>
</dbReference>
<dbReference type="SUPFAM" id="SSF111369">
    <property type="entry name" value="HlyD-like secretion proteins"/>
    <property type="match status" value="1"/>
</dbReference>
<proteinExistence type="inferred from homology"/>
<dbReference type="PANTHER" id="PTHR30386:SF19">
    <property type="entry name" value="MULTIDRUG EXPORT PROTEIN EMRA-RELATED"/>
    <property type="match status" value="1"/>
</dbReference>
<dbReference type="Gene3D" id="1.10.287.470">
    <property type="entry name" value="Helix hairpin bin"/>
    <property type="match status" value="1"/>
</dbReference>
<dbReference type="InterPro" id="IPR050739">
    <property type="entry name" value="MFP"/>
</dbReference>
<dbReference type="Pfam" id="PF25917">
    <property type="entry name" value="BSH_RND"/>
    <property type="match status" value="1"/>
</dbReference>
<comment type="caution">
    <text evidence="7">The sequence shown here is derived from an EMBL/GenBank/DDBJ whole genome shotgun (WGS) entry which is preliminary data.</text>
</comment>
<dbReference type="Pfam" id="PF25963">
    <property type="entry name" value="Beta-barrel_AAEA"/>
    <property type="match status" value="1"/>
</dbReference>
<keyword evidence="4" id="KW-0472">Membrane</keyword>
<keyword evidence="8" id="KW-1185">Reference proteome</keyword>
<reference evidence="7 8" key="1">
    <citation type="submission" date="2016-10" db="EMBL/GenBank/DDBJ databases">
        <authorList>
            <person name="Varghese N."/>
            <person name="Submissions S."/>
        </authorList>
    </citation>
    <scope>NUCLEOTIDE SEQUENCE [LARGE SCALE GENOMIC DNA]</scope>
    <source>
        <strain evidence="7 8">CECT 8317</strain>
    </source>
</reference>
<evidence type="ECO:0000259" key="5">
    <source>
        <dbReference type="Pfam" id="PF25917"/>
    </source>
</evidence>
<gene>
    <name evidence="7" type="ORF">SAMN05216586_103172</name>
</gene>
<dbReference type="GO" id="GO:0055085">
    <property type="term" value="P:transmembrane transport"/>
    <property type="evidence" value="ECO:0007669"/>
    <property type="project" value="InterPro"/>
</dbReference>
<comment type="similarity">
    <text evidence="2">Belongs to the membrane fusion protein (MFP) (TC 8.A.1) family.</text>
</comment>
<dbReference type="AlphaFoldDB" id="A0AAQ1G687"/>
<protein>
    <submittedName>
        <fullName evidence="7">Membrane fusion protein, multidrug efflux system</fullName>
    </submittedName>
</protein>
<feature type="domain" description="p-hydroxybenzoic acid efflux pump subunit AaeA-like beta-barrel" evidence="6">
    <location>
        <begin position="253"/>
        <end position="342"/>
    </location>
</feature>
<dbReference type="RefSeq" id="WP_088275157.1">
    <property type="nucleotide sequence ID" value="NZ_FNVE01000003.1"/>
</dbReference>
<evidence type="ECO:0000259" key="6">
    <source>
        <dbReference type="Pfam" id="PF25963"/>
    </source>
</evidence>
<accession>A0AAQ1G687</accession>
<name>A0AAQ1G687_9GAMM</name>
<comment type="subcellular location">
    <subcellularLocation>
        <location evidence="1">Cell envelope</location>
    </subcellularLocation>
</comment>
<dbReference type="GO" id="GO:0030313">
    <property type="term" value="C:cell envelope"/>
    <property type="evidence" value="ECO:0007669"/>
    <property type="project" value="UniProtKB-SubCell"/>
</dbReference>
<dbReference type="Gene3D" id="2.40.50.100">
    <property type="match status" value="1"/>
</dbReference>
<feature type="domain" description="Multidrug resistance protein MdtA-like barrel-sandwich hybrid" evidence="5">
    <location>
        <begin position="58"/>
        <end position="245"/>
    </location>
</feature>
<organism evidence="7 8">
    <name type="scientific">Halopseudomonas aestusnigri</name>
    <dbReference type="NCBI Taxonomy" id="857252"/>
    <lineage>
        <taxon>Bacteria</taxon>
        <taxon>Pseudomonadati</taxon>
        <taxon>Pseudomonadota</taxon>
        <taxon>Gammaproteobacteria</taxon>
        <taxon>Pseudomonadales</taxon>
        <taxon>Pseudomonadaceae</taxon>
        <taxon>Halopseudomonas</taxon>
    </lineage>
</organism>
<dbReference type="Proteomes" id="UP000243518">
    <property type="component" value="Unassembled WGS sequence"/>
</dbReference>
<feature type="coiled-coil region" evidence="3">
    <location>
        <begin position="157"/>
        <end position="184"/>
    </location>
</feature>
<dbReference type="InterPro" id="IPR058634">
    <property type="entry name" value="AaeA-lik-b-barrel"/>
</dbReference>
<keyword evidence="4" id="KW-0812">Transmembrane</keyword>
<evidence type="ECO:0000256" key="2">
    <source>
        <dbReference type="ARBA" id="ARBA00009477"/>
    </source>
</evidence>
<dbReference type="PANTHER" id="PTHR30386">
    <property type="entry name" value="MEMBRANE FUSION SUBUNIT OF EMRAB-TOLC MULTIDRUG EFFLUX PUMP"/>
    <property type="match status" value="1"/>
</dbReference>